<proteinExistence type="predicted"/>
<keyword evidence="2" id="KW-1185">Reference proteome</keyword>
<name>A0ABS8SKD2_DATST</name>
<dbReference type="Proteomes" id="UP000823775">
    <property type="component" value="Unassembled WGS sequence"/>
</dbReference>
<reference evidence="1 2" key="1">
    <citation type="journal article" date="2021" name="BMC Genomics">
        <title>Datura genome reveals duplications of psychoactive alkaloid biosynthetic genes and high mutation rate following tissue culture.</title>
        <authorList>
            <person name="Rajewski A."/>
            <person name="Carter-House D."/>
            <person name="Stajich J."/>
            <person name="Litt A."/>
        </authorList>
    </citation>
    <scope>NUCLEOTIDE SEQUENCE [LARGE SCALE GENOMIC DNA]</scope>
    <source>
        <strain evidence="1">AR-01</strain>
    </source>
</reference>
<protein>
    <submittedName>
        <fullName evidence="1">Uncharacterized protein</fullName>
    </submittedName>
</protein>
<dbReference type="EMBL" id="JACEIK010000580">
    <property type="protein sequence ID" value="MCD7459380.1"/>
    <property type="molecule type" value="Genomic_DNA"/>
</dbReference>
<organism evidence="1 2">
    <name type="scientific">Datura stramonium</name>
    <name type="common">Jimsonweed</name>
    <name type="synonym">Common thornapple</name>
    <dbReference type="NCBI Taxonomy" id="4076"/>
    <lineage>
        <taxon>Eukaryota</taxon>
        <taxon>Viridiplantae</taxon>
        <taxon>Streptophyta</taxon>
        <taxon>Embryophyta</taxon>
        <taxon>Tracheophyta</taxon>
        <taxon>Spermatophyta</taxon>
        <taxon>Magnoliopsida</taxon>
        <taxon>eudicotyledons</taxon>
        <taxon>Gunneridae</taxon>
        <taxon>Pentapetalae</taxon>
        <taxon>asterids</taxon>
        <taxon>lamiids</taxon>
        <taxon>Solanales</taxon>
        <taxon>Solanaceae</taxon>
        <taxon>Solanoideae</taxon>
        <taxon>Datureae</taxon>
        <taxon>Datura</taxon>
    </lineage>
</organism>
<accession>A0ABS8SKD2</accession>
<sequence>MAQKNRVHRLMEPLLRGLWKEKWSLVEYHGLTHKRRSNMTLRIGLTKAASHLSSPPFGT</sequence>
<gene>
    <name evidence="1" type="ORF">HAX54_040799</name>
</gene>
<evidence type="ECO:0000313" key="2">
    <source>
        <dbReference type="Proteomes" id="UP000823775"/>
    </source>
</evidence>
<evidence type="ECO:0000313" key="1">
    <source>
        <dbReference type="EMBL" id="MCD7459380.1"/>
    </source>
</evidence>
<feature type="non-terminal residue" evidence="1">
    <location>
        <position position="59"/>
    </location>
</feature>
<comment type="caution">
    <text evidence="1">The sequence shown here is derived from an EMBL/GenBank/DDBJ whole genome shotgun (WGS) entry which is preliminary data.</text>
</comment>